<protein>
    <submittedName>
        <fullName evidence="2">Uncharacterized protein</fullName>
    </submittedName>
</protein>
<keyword evidence="1" id="KW-0812">Transmembrane</keyword>
<reference evidence="2 3" key="1">
    <citation type="submission" date="2023-04" db="EMBL/GenBank/DDBJ databases">
        <title>Tenacibaculum tangerinum sp. nov., isolated from sea tidal flat of South Korea.</title>
        <authorList>
            <person name="Lee S.H."/>
            <person name="Kim J.-J."/>
        </authorList>
    </citation>
    <scope>NUCLEOTIDE SEQUENCE [LARGE SCALE GENOMIC DNA]</scope>
    <source>
        <strain evidence="2 3">GRR-S3-23</strain>
    </source>
</reference>
<name>A0ABY8L5G5_9FLAO</name>
<sequence>MDNLIKLGKRRTILISISILLVSIHSIYFYHSVRPEIELKKLFQQLIRFSLTVTLLLMVYKGKKWAKIVLIILFSVALFGLLISFNTLEISFINKIPFGIMVFVYSMAIYHFGFSKSFKAFYLFQNNK</sequence>
<feature type="transmembrane region" description="Helical" evidence="1">
    <location>
        <begin position="96"/>
        <end position="114"/>
    </location>
</feature>
<evidence type="ECO:0000256" key="1">
    <source>
        <dbReference type="SAM" id="Phobius"/>
    </source>
</evidence>
<dbReference type="EMBL" id="CP122539">
    <property type="protein sequence ID" value="WGH75603.1"/>
    <property type="molecule type" value="Genomic_DNA"/>
</dbReference>
<evidence type="ECO:0000313" key="3">
    <source>
        <dbReference type="Proteomes" id="UP001232001"/>
    </source>
</evidence>
<feature type="transmembrane region" description="Helical" evidence="1">
    <location>
        <begin position="12"/>
        <end position="30"/>
    </location>
</feature>
<evidence type="ECO:0000313" key="2">
    <source>
        <dbReference type="EMBL" id="WGH75603.1"/>
    </source>
</evidence>
<keyword evidence="3" id="KW-1185">Reference proteome</keyword>
<keyword evidence="1" id="KW-0472">Membrane</keyword>
<organism evidence="2 3">
    <name type="scientific">Tenacibaculum tangerinum</name>
    <dbReference type="NCBI Taxonomy" id="3038772"/>
    <lineage>
        <taxon>Bacteria</taxon>
        <taxon>Pseudomonadati</taxon>
        <taxon>Bacteroidota</taxon>
        <taxon>Flavobacteriia</taxon>
        <taxon>Flavobacteriales</taxon>
        <taxon>Flavobacteriaceae</taxon>
        <taxon>Tenacibaculum</taxon>
    </lineage>
</organism>
<dbReference type="RefSeq" id="WP_279651477.1">
    <property type="nucleotide sequence ID" value="NZ_CP122539.1"/>
</dbReference>
<gene>
    <name evidence="2" type="ORF">P8625_00125</name>
</gene>
<proteinExistence type="predicted"/>
<keyword evidence="1" id="KW-1133">Transmembrane helix</keyword>
<dbReference type="Proteomes" id="UP001232001">
    <property type="component" value="Chromosome"/>
</dbReference>
<feature type="transmembrane region" description="Helical" evidence="1">
    <location>
        <begin position="65"/>
        <end position="84"/>
    </location>
</feature>
<accession>A0ABY8L5G5</accession>